<feature type="transmembrane region" description="Helical" evidence="1">
    <location>
        <begin position="12"/>
        <end position="33"/>
    </location>
</feature>
<keyword evidence="1" id="KW-1133">Transmembrane helix</keyword>
<keyword evidence="1" id="KW-0472">Membrane</keyword>
<gene>
    <name evidence="2" type="ORF">NCTC7982_01067</name>
</gene>
<keyword evidence="1" id="KW-0812">Transmembrane</keyword>
<dbReference type="Pfam" id="PF08820">
    <property type="entry name" value="DUF1803"/>
    <property type="match status" value="1"/>
</dbReference>
<reference evidence="2 3" key="1">
    <citation type="submission" date="2019-05" db="EMBL/GenBank/DDBJ databases">
        <authorList>
            <consortium name="Pathogen Informatics"/>
        </authorList>
    </citation>
    <scope>NUCLEOTIDE SEQUENCE [LARGE SCALE GENOMIC DNA]</scope>
    <source>
        <strain evidence="2 3">NCTC7982</strain>
    </source>
</reference>
<dbReference type="Proteomes" id="UP000373301">
    <property type="component" value="Unassembled WGS sequence"/>
</dbReference>
<evidence type="ECO:0000313" key="2">
    <source>
        <dbReference type="EMBL" id="VTS80014.1"/>
    </source>
</evidence>
<dbReference type="AlphaFoldDB" id="A0A9X9QQ02"/>
<sequence>MELNEKTLKRAWFFDQALFSLFYAIIEGMITVFHSDKLTRQSFFQDLINYLDQHDHVILRDIKKAFPNITGIDKAIESYVQAGYIRRENKRYGINLPMVTSNQQLALDTMLFVDTCSVKYEDFLAVTFETQLANQTNQVIIKEKTNITRSQLTLANYFYRLKRGEKPSAEQMDLYKLLGDVNQEYALKYMTTFLLKFTRKDLVMQKRPDIFVEALVKLGYLVQVEPTKYQLLMTLDKESLTFTAP</sequence>
<dbReference type="InterPro" id="IPR014924">
    <property type="entry name" value="DUF1803"/>
</dbReference>
<accession>A0A9X9QQ02</accession>
<comment type="caution">
    <text evidence="2">The sequence shown here is derived from an EMBL/GenBank/DDBJ whole genome shotgun (WGS) entry which is preliminary data.</text>
</comment>
<protein>
    <submittedName>
        <fullName evidence="2">Cytoplasmic protein</fullName>
    </submittedName>
</protein>
<evidence type="ECO:0000313" key="3">
    <source>
        <dbReference type="Proteomes" id="UP000373301"/>
    </source>
</evidence>
<proteinExistence type="predicted"/>
<name>A0A9X9QQ02_STRDY</name>
<evidence type="ECO:0000256" key="1">
    <source>
        <dbReference type="SAM" id="Phobius"/>
    </source>
</evidence>
<organism evidence="2 3">
    <name type="scientific">Streptococcus dysgalactiae</name>
    <dbReference type="NCBI Taxonomy" id="1334"/>
    <lineage>
        <taxon>Bacteria</taxon>
        <taxon>Bacillati</taxon>
        <taxon>Bacillota</taxon>
        <taxon>Bacilli</taxon>
        <taxon>Lactobacillales</taxon>
        <taxon>Streptococcaceae</taxon>
        <taxon>Streptococcus</taxon>
    </lineage>
</organism>
<dbReference type="EMBL" id="CABEIM010000003">
    <property type="protein sequence ID" value="VTS80014.1"/>
    <property type="molecule type" value="Genomic_DNA"/>
</dbReference>